<name>A0ABW0LNT2_9BACL</name>
<feature type="transmembrane region" description="Helical" evidence="1">
    <location>
        <begin position="48"/>
        <end position="68"/>
    </location>
</feature>
<evidence type="ECO:0008006" key="4">
    <source>
        <dbReference type="Google" id="ProtNLM"/>
    </source>
</evidence>
<dbReference type="Proteomes" id="UP001596105">
    <property type="component" value="Unassembled WGS sequence"/>
</dbReference>
<evidence type="ECO:0000313" key="3">
    <source>
        <dbReference type="Proteomes" id="UP001596105"/>
    </source>
</evidence>
<accession>A0ABW0LNT2</accession>
<feature type="transmembrane region" description="Helical" evidence="1">
    <location>
        <begin position="141"/>
        <end position="161"/>
    </location>
</feature>
<dbReference type="RefSeq" id="WP_209747280.1">
    <property type="nucleotide sequence ID" value="NZ_JBHSMH010000004.1"/>
</dbReference>
<feature type="transmembrane region" description="Helical" evidence="1">
    <location>
        <begin position="187"/>
        <end position="205"/>
    </location>
</feature>
<dbReference type="EMBL" id="JBHSMH010000004">
    <property type="protein sequence ID" value="MFC5467403.1"/>
    <property type="molecule type" value="Genomic_DNA"/>
</dbReference>
<sequence length="430" mass="47992">MSPTTKSMAQRESLPIGKGILRVLTEGLLWLPVWLMVGSAADSGPTRIGLLGLALTLFSAGLLFHATLPTAWRRVIMLAVFVLLIALGLGAYPDNIVLLVWGGVALWRGRYAAFGYMQCALGFGIAASALSLVAVNDDWSGYKLVFILLSFGWMIAWFVALNRHLMEEASLLQGIATGAVKRANRTYVYAFLAASVSVVALTAEFGSRLLTPKNPIKPNERRIDPEKFIQPPSDSGAANMIQQLGGAGGTWKGWDVIGWGVLAGVVIVAVWFVRLWWRDRKRTWQSWWQAVLDMLRRERRAEDVLPYVEERRSLAKKRAQSPRIPTRTAKADWERLGDADKVRRLYEEAVLAGIGDGFEFRASDTPSETLERIERHRLAFPVSGKGRAATYWAWFAEAKPRLLRLYEKAKYSAHAIGADEVGRLRERKPK</sequence>
<keyword evidence="1" id="KW-1133">Transmembrane helix</keyword>
<feature type="transmembrane region" description="Helical" evidence="1">
    <location>
        <begin position="113"/>
        <end position="135"/>
    </location>
</feature>
<gene>
    <name evidence="2" type="ORF">ACFPPD_01650</name>
</gene>
<proteinExistence type="predicted"/>
<feature type="transmembrane region" description="Helical" evidence="1">
    <location>
        <begin position="256"/>
        <end position="277"/>
    </location>
</feature>
<evidence type="ECO:0000313" key="2">
    <source>
        <dbReference type="EMBL" id="MFC5467403.1"/>
    </source>
</evidence>
<feature type="transmembrane region" description="Helical" evidence="1">
    <location>
        <begin position="74"/>
        <end position="101"/>
    </location>
</feature>
<reference evidence="3" key="1">
    <citation type="journal article" date="2019" name="Int. J. Syst. Evol. Microbiol.">
        <title>The Global Catalogue of Microorganisms (GCM) 10K type strain sequencing project: providing services to taxonomists for standard genome sequencing and annotation.</title>
        <authorList>
            <consortium name="The Broad Institute Genomics Platform"/>
            <consortium name="The Broad Institute Genome Sequencing Center for Infectious Disease"/>
            <person name="Wu L."/>
            <person name="Ma J."/>
        </authorList>
    </citation>
    <scope>NUCLEOTIDE SEQUENCE [LARGE SCALE GENOMIC DNA]</scope>
    <source>
        <strain evidence="3">CCUG 57113</strain>
    </source>
</reference>
<comment type="caution">
    <text evidence="2">The sequence shown here is derived from an EMBL/GenBank/DDBJ whole genome shotgun (WGS) entry which is preliminary data.</text>
</comment>
<keyword evidence="3" id="KW-1185">Reference proteome</keyword>
<protein>
    <recommendedName>
        <fullName evidence="4">DUF4129 domain-containing protein</fullName>
    </recommendedName>
</protein>
<organism evidence="2 3">
    <name type="scientific">Cohnella suwonensis</name>
    <dbReference type="NCBI Taxonomy" id="696072"/>
    <lineage>
        <taxon>Bacteria</taxon>
        <taxon>Bacillati</taxon>
        <taxon>Bacillota</taxon>
        <taxon>Bacilli</taxon>
        <taxon>Bacillales</taxon>
        <taxon>Paenibacillaceae</taxon>
        <taxon>Cohnella</taxon>
    </lineage>
</organism>
<keyword evidence="1" id="KW-0812">Transmembrane</keyword>
<evidence type="ECO:0000256" key="1">
    <source>
        <dbReference type="SAM" id="Phobius"/>
    </source>
</evidence>
<keyword evidence="1" id="KW-0472">Membrane</keyword>